<dbReference type="AlphaFoldDB" id="A0A914Z4L0"/>
<sequence>MSSFPLSCNIAHAKNIKAHVQHSQFHAVPLSKTDVMESVSTKSSTKFSSPLNILQQNFCNVNPHTVFRIVKMR</sequence>
<name>A0A914Z4L0_9BILA</name>
<keyword evidence="1" id="KW-1185">Reference proteome</keyword>
<proteinExistence type="predicted"/>
<accession>A0A914Z4L0</accession>
<organism evidence="1 2">
    <name type="scientific">Panagrolaimus superbus</name>
    <dbReference type="NCBI Taxonomy" id="310955"/>
    <lineage>
        <taxon>Eukaryota</taxon>
        <taxon>Metazoa</taxon>
        <taxon>Ecdysozoa</taxon>
        <taxon>Nematoda</taxon>
        <taxon>Chromadorea</taxon>
        <taxon>Rhabditida</taxon>
        <taxon>Tylenchina</taxon>
        <taxon>Panagrolaimomorpha</taxon>
        <taxon>Panagrolaimoidea</taxon>
        <taxon>Panagrolaimidae</taxon>
        <taxon>Panagrolaimus</taxon>
    </lineage>
</organism>
<reference evidence="2" key="1">
    <citation type="submission" date="2022-11" db="UniProtKB">
        <authorList>
            <consortium name="WormBaseParasite"/>
        </authorList>
    </citation>
    <scope>IDENTIFICATION</scope>
</reference>
<evidence type="ECO:0000313" key="2">
    <source>
        <dbReference type="WBParaSite" id="PSU_v2.g6835.t1"/>
    </source>
</evidence>
<dbReference type="Proteomes" id="UP000887577">
    <property type="component" value="Unplaced"/>
</dbReference>
<dbReference type="WBParaSite" id="PSU_v2.g6835.t1">
    <property type="protein sequence ID" value="PSU_v2.g6835.t1"/>
    <property type="gene ID" value="PSU_v2.g6835"/>
</dbReference>
<evidence type="ECO:0000313" key="1">
    <source>
        <dbReference type="Proteomes" id="UP000887577"/>
    </source>
</evidence>
<protein>
    <submittedName>
        <fullName evidence="2">Uncharacterized protein</fullName>
    </submittedName>
</protein>